<dbReference type="Pfam" id="PF13462">
    <property type="entry name" value="Thioredoxin_4"/>
    <property type="match status" value="1"/>
</dbReference>
<feature type="chain" id="PRO_5021318731" evidence="1">
    <location>
        <begin position="22"/>
        <end position="238"/>
    </location>
</feature>
<proteinExistence type="predicted"/>
<evidence type="ECO:0000313" key="3">
    <source>
        <dbReference type="EMBL" id="TPG56157.1"/>
    </source>
</evidence>
<feature type="domain" description="Thioredoxin-like fold" evidence="2">
    <location>
        <begin position="44"/>
        <end position="230"/>
    </location>
</feature>
<feature type="signal peptide" evidence="1">
    <location>
        <begin position="1"/>
        <end position="21"/>
    </location>
</feature>
<dbReference type="InterPro" id="IPR036249">
    <property type="entry name" value="Thioredoxin-like_sf"/>
</dbReference>
<keyword evidence="4" id="KW-1185">Reference proteome</keyword>
<keyword evidence="1" id="KW-0732">Signal</keyword>
<dbReference type="EMBL" id="RCZC01000001">
    <property type="protein sequence ID" value="TPG56157.1"/>
    <property type="molecule type" value="Genomic_DNA"/>
</dbReference>
<dbReference type="SUPFAM" id="SSF52833">
    <property type="entry name" value="Thioredoxin-like"/>
    <property type="match status" value="1"/>
</dbReference>
<accession>A0A502G2I4</accession>
<protein>
    <submittedName>
        <fullName evidence="3">Protein-disulfide isomerase</fullName>
    </submittedName>
</protein>
<evidence type="ECO:0000259" key="2">
    <source>
        <dbReference type="Pfam" id="PF13462"/>
    </source>
</evidence>
<dbReference type="Gene3D" id="3.40.30.10">
    <property type="entry name" value="Glutaredoxin"/>
    <property type="match status" value="1"/>
</dbReference>
<dbReference type="AlphaFoldDB" id="A0A502G2I4"/>
<dbReference type="OrthoDB" id="8478320at2"/>
<keyword evidence="3" id="KW-0413">Isomerase</keyword>
<dbReference type="InterPro" id="IPR012336">
    <property type="entry name" value="Thioredoxin-like_fold"/>
</dbReference>
<organism evidence="3 4">
    <name type="scientific">Sphingomonas glacialis</name>
    <dbReference type="NCBI Taxonomy" id="658225"/>
    <lineage>
        <taxon>Bacteria</taxon>
        <taxon>Pseudomonadati</taxon>
        <taxon>Pseudomonadota</taxon>
        <taxon>Alphaproteobacteria</taxon>
        <taxon>Sphingomonadales</taxon>
        <taxon>Sphingomonadaceae</taxon>
        <taxon>Sphingomonas</taxon>
    </lineage>
</organism>
<name>A0A502G2I4_9SPHN</name>
<sequence>MMRVGLAALAMGAALVSSAQAAPQKKTPVVARSAWLQTVVATPEGGVRMGNPAAKVKLIEFGSRTCPLCARFDVEGLPALKTGYIASGQVSYEFRDFPVHGALDLGPILLGQCVPTRAFFPILDAMMANQKTLVGRSDAIPDAKQKELQTATPNAIATYLAGFYGYTDFVVKHGLPLAKANACLADRKKVDTLVARADAASKAYAVAGTPTFVLNGAAQANVYDWATLEPLLRAAVAK</sequence>
<dbReference type="GO" id="GO:0016853">
    <property type="term" value="F:isomerase activity"/>
    <property type="evidence" value="ECO:0007669"/>
    <property type="project" value="UniProtKB-KW"/>
</dbReference>
<dbReference type="Gene3D" id="1.10.40.110">
    <property type="match status" value="1"/>
</dbReference>
<reference evidence="3 4" key="1">
    <citation type="journal article" date="2019" name="Environ. Microbiol.">
        <title>Species interactions and distinct microbial communities in high Arctic permafrost affected cryosols are associated with the CH4 and CO2 gas fluxes.</title>
        <authorList>
            <person name="Altshuler I."/>
            <person name="Hamel J."/>
            <person name="Turney S."/>
            <person name="Magnuson E."/>
            <person name="Levesque R."/>
            <person name="Greer C."/>
            <person name="Whyte L.G."/>
        </authorList>
    </citation>
    <scope>NUCLEOTIDE SEQUENCE [LARGE SCALE GENOMIC DNA]</scope>
    <source>
        <strain evidence="3 4">E6.1</strain>
    </source>
</reference>
<comment type="caution">
    <text evidence="3">The sequence shown here is derived from an EMBL/GenBank/DDBJ whole genome shotgun (WGS) entry which is preliminary data.</text>
</comment>
<evidence type="ECO:0000256" key="1">
    <source>
        <dbReference type="SAM" id="SignalP"/>
    </source>
</evidence>
<evidence type="ECO:0000313" key="4">
    <source>
        <dbReference type="Proteomes" id="UP000319931"/>
    </source>
</evidence>
<dbReference type="Proteomes" id="UP000319931">
    <property type="component" value="Unassembled WGS sequence"/>
</dbReference>
<gene>
    <name evidence="3" type="ORF">EAH76_00845</name>
</gene>